<reference evidence="1 2" key="1">
    <citation type="submission" date="2018-03" db="EMBL/GenBank/DDBJ databases">
        <title>Genomic Encyclopedia of Archaeal and Bacterial Type Strains, Phase II (KMG-II): from individual species to whole genera.</title>
        <authorList>
            <person name="Goeker M."/>
        </authorList>
    </citation>
    <scope>NUCLEOTIDE SEQUENCE [LARGE SCALE GENOMIC DNA]</scope>
    <source>
        <strain evidence="1 2">DSM 24859</strain>
    </source>
</reference>
<organism evidence="1 2">
    <name type="scientific">Chitinophaga niastensis</name>
    <dbReference type="NCBI Taxonomy" id="536980"/>
    <lineage>
        <taxon>Bacteria</taxon>
        <taxon>Pseudomonadati</taxon>
        <taxon>Bacteroidota</taxon>
        <taxon>Chitinophagia</taxon>
        <taxon>Chitinophagales</taxon>
        <taxon>Chitinophagaceae</taxon>
        <taxon>Chitinophaga</taxon>
    </lineage>
</organism>
<accession>A0A2P8HA19</accession>
<comment type="caution">
    <text evidence="1">The sequence shown here is derived from an EMBL/GenBank/DDBJ whole genome shotgun (WGS) entry which is preliminary data.</text>
</comment>
<dbReference type="RefSeq" id="WP_158267163.1">
    <property type="nucleotide sequence ID" value="NZ_PYAW01000009.1"/>
</dbReference>
<name>A0A2P8HA19_CHINA</name>
<protein>
    <submittedName>
        <fullName evidence="1">Uncharacterized protein</fullName>
    </submittedName>
</protein>
<keyword evidence="2" id="KW-1185">Reference proteome</keyword>
<sequence length="95" mass="10501">MRKEIVNRCQVQPVADVAVKDIFLRLHTITAPVLLLALATGSWKHFTGTSHHPAKIVRIVPGNNAPGKGEKINQDTQANVTVHFYTFPAGVYKKE</sequence>
<proteinExistence type="predicted"/>
<dbReference type="Proteomes" id="UP000240971">
    <property type="component" value="Unassembled WGS sequence"/>
</dbReference>
<dbReference type="AlphaFoldDB" id="A0A2P8HA19"/>
<evidence type="ECO:0000313" key="2">
    <source>
        <dbReference type="Proteomes" id="UP000240971"/>
    </source>
</evidence>
<dbReference type="EMBL" id="PYAW01000009">
    <property type="protein sequence ID" value="PSL43065.1"/>
    <property type="molecule type" value="Genomic_DNA"/>
</dbReference>
<evidence type="ECO:0000313" key="1">
    <source>
        <dbReference type="EMBL" id="PSL43065.1"/>
    </source>
</evidence>
<gene>
    <name evidence="1" type="ORF">CLV51_10959</name>
</gene>